<evidence type="ECO:0000256" key="4">
    <source>
        <dbReference type="ARBA" id="ARBA00022989"/>
    </source>
</evidence>
<dbReference type="InterPro" id="IPR036259">
    <property type="entry name" value="MFS_trans_sf"/>
</dbReference>
<comment type="similarity">
    <text evidence="2">Belongs to the major facilitator superfamily. MFSD6 family.</text>
</comment>
<dbReference type="AlphaFoldDB" id="A0AAX4P948"/>
<evidence type="ECO:0000259" key="7">
    <source>
        <dbReference type="PROSITE" id="PS50850"/>
    </source>
</evidence>
<comment type="subcellular location">
    <subcellularLocation>
        <location evidence="1">Membrane</location>
        <topology evidence="1">Multi-pass membrane protein</topology>
    </subcellularLocation>
</comment>
<evidence type="ECO:0000256" key="5">
    <source>
        <dbReference type="ARBA" id="ARBA00023136"/>
    </source>
</evidence>
<evidence type="ECO:0000256" key="1">
    <source>
        <dbReference type="ARBA" id="ARBA00004141"/>
    </source>
</evidence>
<organism evidence="8 9">
    <name type="scientific">Chloropicon roscoffensis</name>
    <dbReference type="NCBI Taxonomy" id="1461544"/>
    <lineage>
        <taxon>Eukaryota</taxon>
        <taxon>Viridiplantae</taxon>
        <taxon>Chlorophyta</taxon>
        <taxon>Chloropicophyceae</taxon>
        <taxon>Chloropicales</taxon>
        <taxon>Chloropicaceae</taxon>
        <taxon>Chloropicon</taxon>
    </lineage>
</organism>
<dbReference type="InterPro" id="IPR024989">
    <property type="entry name" value="MFS_assoc_dom"/>
</dbReference>
<feature type="domain" description="Major facilitator superfamily (MFS) profile" evidence="7">
    <location>
        <begin position="279"/>
        <end position="485"/>
    </location>
</feature>
<feature type="transmembrane region" description="Helical" evidence="6">
    <location>
        <begin position="409"/>
        <end position="428"/>
    </location>
</feature>
<feature type="transmembrane region" description="Helical" evidence="6">
    <location>
        <begin position="280"/>
        <end position="305"/>
    </location>
</feature>
<feature type="transmembrane region" description="Helical" evidence="6">
    <location>
        <begin position="144"/>
        <end position="162"/>
    </location>
</feature>
<dbReference type="EMBL" id="CP151506">
    <property type="protein sequence ID" value="WZN62663.1"/>
    <property type="molecule type" value="Genomic_DNA"/>
</dbReference>
<dbReference type="InterPro" id="IPR020846">
    <property type="entry name" value="MFS_dom"/>
</dbReference>
<feature type="transmembrane region" description="Helical" evidence="6">
    <location>
        <begin position="232"/>
        <end position="251"/>
    </location>
</feature>
<feature type="transmembrane region" description="Helical" evidence="6">
    <location>
        <begin position="344"/>
        <end position="364"/>
    </location>
</feature>
<evidence type="ECO:0000313" key="9">
    <source>
        <dbReference type="Proteomes" id="UP001472866"/>
    </source>
</evidence>
<keyword evidence="3 6" id="KW-0812">Transmembrane</keyword>
<accession>A0AAX4P948</accession>
<protein>
    <submittedName>
        <fullName evidence="8">Major facilitator subfamily transporter</fullName>
    </submittedName>
</protein>
<feature type="transmembrane region" description="Helical" evidence="6">
    <location>
        <begin position="317"/>
        <end position="337"/>
    </location>
</feature>
<dbReference type="GO" id="GO:0022857">
    <property type="term" value="F:transmembrane transporter activity"/>
    <property type="evidence" value="ECO:0007669"/>
    <property type="project" value="InterPro"/>
</dbReference>
<dbReference type="Pfam" id="PF12832">
    <property type="entry name" value="MFS_1_like"/>
    <property type="match status" value="1"/>
</dbReference>
<dbReference type="PROSITE" id="PS50850">
    <property type="entry name" value="MFS"/>
    <property type="match status" value="1"/>
</dbReference>
<keyword evidence="9" id="KW-1185">Reference proteome</keyword>
<dbReference type="Gene3D" id="1.20.1250.20">
    <property type="entry name" value="MFS general substrate transporter like domains"/>
    <property type="match status" value="2"/>
</dbReference>
<gene>
    <name evidence="8" type="ORF">HKI87_06g42040</name>
</gene>
<dbReference type="InterPro" id="IPR051717">
    <property type="entry name" value="MFS_MFSD6"/>
</dbReference>
<sequence length="485" mass="51445">MATTAKLKVFRDNLMLSLEEEREAAVQLRDAVGQAEEPTAPLQDGHQVEHVGEEDEEGGLLLVKSNRFGRRDRVDSLAKLRAIYFLVSFSKSISTPFFVLYLQKEVGLSAGEVGLVAALQIVGGYLVSPAISVLVDRYQIHKQTWVASILVGIVPVQLIVLAHNFGSALAVALSMAALDAPVRSLLDGQTLRFLGDQQHEYGKIRLWGAVGWGAGSLAGGTIVQFLGNQAAFGLAGASMAAVAGIVLSLDFSRLPSWDDGRGTGLAFRESARRLIPSAKYLVFLLVAIVAGFGATGLQSLLLMFLSDLGAPDFLEGLALSLATVSEVPMFYASGTIIKRHGAPTLMLASMAAFVIRSVLVSFLVNPWLVLPLQLLHGLTFAGAWAAGVEIARQNSPPGLETSGQSLFSLAYNGVGGLSGSIVGGLLYDSLGARTMYRIKAALFAVVASAWLAHRQTEAEKSEEEARAAALKAAEMTPTTAVPRVN</sequence>
<dbReference type="GO" id="GO:0016020">
    <property type="term" value="C:membrane"/>
    <property type="evidence" value="ECO:0007669"/>
    <property type="project" value="UniProtKB-SubCell"/>
</dbReference>
<dbReference type="Proteomes" id="UP001472866">
    <property type="component" value="Chromosome 06"/>
</dbReference>
<evidence type="ECO:0000313" key="8">
    <source>
        <dbReference type="EMBL" id="WZN62663.1"/>
    </source>
</evidence>
<feature type="transmembrane region" description="Helical" evidence="6">
    <location>
        <begin position="82"/>
        <end position="102"/>
    </location>
</feature>
<dbReference type="PANTHER" id="PTHR16172">
    <property type="entry name" value="MAJOR FACILITATOR SUPERFAMILY DOMAIN-CONTAINING PROTEIN 6-LIKE"/>
    <property type="match status" value="1"/>
</dbReference>
<keyword evidence="4 6" id="KW-1133">Transmembrane helix</keyword>
<proteinExistence type="inferred from homology"/>
<keyword evidence="5 6" id="KW-0472">Membrane</keyword>
<feature type="transmembrane region" description="Helical" evidence="6">
    <location>
        <begin position="114"/>
        <end position="135"/>
    </location>
</feature>
<evidence type="ECO:0000256" key="2">
    <source>
        <dbReference type="ARBA" id="ARBA00005241"/>
    </source>
</evidence>
<dbReference type="SUPFAM" id="SSF103473">
    <property type="entry name" value="MFS general substrate transporter"/>
    <property type="match status" value="1"/>
</dbReference>
<dbReference type="PANTHER" id="PTHR16172:SF41">
    <property type="entry name" value="MAJOR FACILITATOR SUPERFAMILY DOMAIN-CONTAINING PROTEIN 6-LIKE"/>
    <property type="match status" value="1"/>
</dbReference>
<evidence type="ECO:0000256" key="3">
    <source>
        <dbReference type="ARBA" id="ARBA00022692"/>
    </source>
</evidence>
<reference evidence="8 9" key="1">
    <citation type="submission" date="2024-03" db="EMBL/GenBank/DDBJ databases">
        <title>Complete genome sequence of the green alga Chloropicon roscoffensis RCC1871.</title>
        <authorList>
            <person name="Lemieux C."/>
            <person name="Pombert J.-F."/>
            <person name="Otis C."/>
            <person name="Turmel M."/>
        </authorList>
    </citation>
    <scope>NUCLEOTIDE SEQUENCE [LARGE SCALE GENOMIC DNA]</scope>
    <source>
        <strain evidence="8 9">RCC1871</strain>
    </source>
</reference>
<name>A0AAX4P948_9CHLO</name>
<evidence type="ECO:0000256" key="6">
    <source>
        <dbReference type="SAM" id="Phobius"/>
    </source>
</evidence>